<name>A0A109L8L4_PSEFL</name>
<comment type="caution">
    <text evidence="2">The sequence shown here is derived from an EMBL/GenBank/DDBJ whole genome shotgun (WGS) entry which is preliminary data.</text>
</comment>
<sequence>MMRLLLISCLLLLSACASQAPLPEKMPALALPMQLHVQRLADGQSQDWLLVIQREGRAIRWSMMDPLGIPLARQKLLDGQWQADGLLPPNPQARTLFAALLFALTAPGDVPALYPTAQAMDLTRTLPGHWQIVYQSSEVFSVNMADPPLSYRISPLGVSR</sequence>
<evidence type="ECO:0000313" key="2">
    <source>
        <dbReference type="EMBL" id="KWV83042.1"/>
    </source>
</evidence>
<dbReference type="PROSITE" id="PS51257">
    <property type="entry name" value="PROKAR_LIPOPROTEIN"/>
    <property type="match status" value="1"/>
</dbReference>
<dbReference type="PATRIC" id="fig|294.195.peg.1258"/>
<reference evidence="2 3" key="1">
    <citation type="submission" date="2015-05" db="EMBL/GenBank/DDBJ databases">
        <title>A genomic and transcriptomic approach to investigate the blue pigment phenotype in Pseudomonas fluorescens.</title>
        <authorList>
            <person name="Andreani N.A."/>
            <person name="Cardazzo B."/>
        </authorList>
    </citation>
    <scope>NUCLEOTIDE SEQUENCE [LARGE SCALE GENOMIC DNA]</scope>
    <source>
        <strain evidence="2 3">Ps_40</strain>
    </source>
</reference>
<accession>A0A109L8L4</accession>
<dbReference type="AlphaFoldDB" id="A0A109L8L4"/>
<feature type="chain" id="PRO_5007138169" description="Lipoprotein" evidence="1">
    <location>
        <begin position="21"/>
        <end position="160"/>
    </location>
</feature>
<evidence type="ECO:0008006" key="4">
    <source>
        <dbReference type="Google" id="ProtNLM"/>
    </source>
</evidence>
<keyword evidence="1" id="KW-0732">Signal</keyword>
<organism evidence="2 3">
    <name type="scientific">Pseudomonas fluorescens</name>
    <dbReference type="NCBI Taxonomy" id="294"/>
    <lineage>
        <taxon>Bacteria</taxon>
        <taxon>Pseudomonadati</taxon>
        <taxon>Pseudomonadota</taxon>
        <taxon>Gammaproteobacteria</taxon>
        <taxon>Pseudomonadales</taxon>
        <taxon>Pseudomonadaceae</taxon>
        <taxon>Pseudomonas</taxon>
    </lineage>
</organism>
<proteinExistence type="predicted"/>
<evidence type="ECO:0000313" key="3">
    <source>
        <dbReference type="Proteomes" id="UP000063434"/>
    </source>
</evidence>
<feature type="signal peptide" evidence="1">
    <location>
        <begin position="1"/>
        <end position="20"/>
    </location>
</feature>
<gene>
    <name evidence="2" type="ORF">PFL603g_01196</name>
</gene>
<evidence type="ECO:0000256" key="1">
    <source>
        <dbReference type="SAM" id="SignalP"/>
    </source>
</evidence>
<protein>
    <recommendedName>
        <fullName evidence="4">Lipoprotein</fullName>
    </recommendedName>
</protein>
<dbReference type="Proteomes" id="UP000063434">
    <property type="component" value="Unassembled WGS sequence"/>
</dbReference>
<dbReference type="RefSeq" id="WP_054896213.1">
    <property type="nucleotide sequence ID" value="NZ_LCYC01000008.1"/>
</dbReference>
<dbReference type="EMBL" id="LCYC01000008">
    <property type="protein sequence ID" value="KWV83042.1"/>
    <property type="molecule type" value="Genomic_DNA"/>
</dbReference>